<dbReference type="Pfam" id="PF00155">
    <property type="entry name" value="Aminotran_1_2"/>
    <property type="match status" value="1"/>
</dbReference>
<evidence type="ECO:0000259" key="7">
    <source>
        <dbReference type="Pfam" id="PF00155"/>
    </source>
</evidence>
<reference evidence="9" key="1">
    <citation type="submission" date="2019-03" db="EMBL/GenBank/DDBJ databases">
        <title>Weissella sp. 26KH-42 Genome sequencing.</title>
        <authorList>
            <person name="Heo J."/>
            <person name="Kim S.-J."/>
            <person name="Kim J.-S."/>
            <person name="Hong S.-B."/>
            <person name="Kwon S.-W."/>
        </authorList>
    </citation>
    <scope>NUCLEOTIDE SEQUENCE [LARGE SCALE GENOMIC DNA]</scope>
    <source>
        <strain evidence="9">26KH-42</strain>
    </source>
</reference>
<protein>
    <recommendedName>
        <fullName evidence="6">Aminotransferase</fullName>
        <ecNumber evidence="6">2.6.1.-</ecNumber>
    </recommendedName>
</protein>
<dbReference type="AlphaFoldDB" id="A0A4P6YW97"/>
<dbReference type="FunFam" id="3.40.640.10:FF:000033">
    <property type="entry name" value="Aspartate aminotransferase"/>
    <property type="match status" value="1"/>
</dbReference>
<dbReference type="Gene3D" id="3.40.640.10">
    <property type="entry name" value="Type I PLP-dependent aspartate aminotransferase-like (Major domain)"/>
    <property type="match status" value="1"/>
</dbReference>
<name>A0A4P6YW97_9LACO</name>
<comment type="similarity">
    <text evidence="2 6">Belongs to the class-I pyridoxal-phosphate-dependent aminotransferase family.</text>
</comment>
<dbReference type="GO" id="GO:0006520">
    <property type="term" value="P:amino acid metabolic process"/>
    <property type="evidence" value="ECO:0007669"/>
    <property type="project" value="InterPro"/>
</dbReference>
<sequence length="391" mass="42209">MPQLKTNLINQINQYLPQMKPSAIRAFDEEVSSIPDILKLTLGEPDFNVPAEIKAAGIQSIENDDSHYAASRGTVDLRQAIADFLARKYQVSYNPATEVVVTIGATEAIYDVIGTVINPGDEVLIPTPTFPLYEAVVAVNGGVPVFINTQPDDFILTPARLAATLAEHPTAKMLVLNFPSNPTGVTYSETELADLAAVIKQHDLFVLSDEIYSELAYDAAHTSIAKLLPEQTILINGASKAYAMTGYRIGFLTGPAELVTEIAKLHQFVVTTPINSSMAAAAKAFADGDDDIAEMKQAYQNRRDYLMKELSTLGFGVAKPEGAFYLFVKIPAQFGSDDEAFARQLAHEGKLALVPGHVFGAGGEGYVRLSYAASLEHLQLAVARLTAFIKG</sequence>
<dbReference type="InterPro" id="IPR004838">
    <property type="entry name" value="NHTrfase_class1_PyrdxlP-BS"/>
</dbReference>
<accession>A0A4P6YW97</accession>
<gene>
    <name evidence="8" type="ORF">EQG49_11625</name>
</gene>
<evidence type="ECO:0000313" key="9">
    <source>
        <dbReference type="Proteomes" id="UP000292886"/>
    </source>
</evidence>
<dbReference type="PROSITE" id="PS00105">
    <property type="entry name" value="AA_TRANSFER_CLASS_1"/>
    <property type="match status" value="1"/>
</dbReference>
<comment type="cofactor">
    <cofactor evidence="1 6">
        <name>pyridoxal 5'-phosphate</name>
        <dbReference type="ChEBI" id="CHEBI:597326"/>
    </cofactor>
</comment>
<dbReference type="CDD" id="cd00609">
    <property type="entry name" value="AAT_like"/>
    <property type="match status" value="1"/>
</dbReference>
<dbReference type="RefSeq" id="WP_133364133.1">
    <property type="nucleotide sequence ID" value="NZ_CP037940.1"/>
</dbReference>
<evidence type="ECO:0000256" key="5">
    <source>
        <dbReference type="ARBA" id="ARBA00022898"/>
    </source>
</evidence>
<dbReference type="PANTHER" id="PTHR46383:SF4">
    <property type="entry name" value="AMINOTRANSFERASE"/>
    <property type="match status" value="1"/>
</dbReference>
<dbReference type="InterPro" id="IPR004839">
    <property type="entry name" value="Aminotransferase_I/II_large"/>
</dbReference>
<evidence type="ECO:0000256" key="3">
    <source>
        <dbReference type="ARBA" id="ARBA00022576"/>
    </source>
</evidence>
<evidence type="ECO:0000256" key="6">
    <source>
        <dbReference type="RuleBase" id="RU000481"/>
    </source>
</evidence>
<dbReference type="GO" id="GO:0030170">
    <property type="term" value="F:pyridoxal phosphate binding"/>
    <property type="evidence" value="ECO:0007669"/>
    <property type="project" value="InterPro"/>
</dbReference>
<dbReference type="OrthoDB" id="9802328at2"/>
<dbReference type="PANTHER" id="PTHR46383">
    <property type="entry name" value="ASPARTATE AMINOTRANSFERASE"/>
    <property type="match status" value="1"/>
</dbReference>
<keyword evidence="5" id="KW-0663">Pyridoxal phosphate</keyword>
<dbReference type="Gene3D" id="3.90.1150.10">
    <property type="entry name" value="Aspartate Aminotransferase, domain 1"/>
    <property type="match status" value="1"/>
</dbReference>
<proteinExistence type="inferred from homology"/>
<dbReference type="SUPFAM" id="SSF53383">
    <property type="entry name" value="PLP-dependent transferases"/>
    <property type="match status" value="1"/>
</dbReference>
<keyword evidence="3 6" id="KW-0032">Aminotransferase</keyword>
<feature type="domain" description="Aminotransferase class I/classII large" evidence="7">
    <location>
        <begin position="36"/>
        <end position="383"/>
    </location>
</feature>
<dbReference type="InterPro" id="IPR015421">
    <property type="entry name" value="PyrdxlP-dep_Trfase_major"/>
</dbReference>
<evidence type="ECO:0000256" key="2">
    <source>
        <dbReference type="ARBA" id="ARBA00007441"/>
    </source>
</evidence>
<dbReference type="EC" id="2.6.1.-" evidence="6"/>
<dbReference type="KEGG" id="wei:EQG49_11625"/>
<evidence type="ECO:0000256" key="4">
    <source>
        <dbReference type="ARBA" id="ARBA00022679"/>
    </source>
</evidence>
<dbReference type="InterPro" id="IPR015422">
    <property type="entry name" value="PyrdxlP-dep_Trfase_small"/>
</dbReference>
<dbReference type="InterPro" id="IPR050596">
    <property type="entry name" value="AspAT/PAT-like"/>
</dbReference>
<keyword evidence="9" id="KW-1185">Reference proteome</keyword>
<evidence type="ECO:0000313" key="8">
    <source>
        <dbReference type="EMBL" id="QBO37056.1"/>
    </source>
</evidence>
<dbReference type="GO" id="GO:0008483">
    <property type="term" value="F:transaminase activity"/>
    <property type="evidence" value="ECO:0007669"/>
    <property type="project" value="UniProtKB-KW"/>
</dbReference>
<keyword evidence="4 6" id="KW-0808">Transferase</keyword>
<dbReference type="InterPro" id="IPR015424">
    <property type="entry name" value="PyrdxlP-dep_Trfase"/>
</dbReference>
<organism evidence="8 9">
    <name type="scientific">Periweissella cryptocerci</name>
    <dbReference type="NCBI Taxonomy" id="2506420"/>
    <lineage>
        <taxon>Bacteria</taxon>
        <taxon>Bacillati</taxon>
        <taxon>Bacillota</taxon>
        <taxon>Bacilli</taxon>
        <taxon>Lactobacillales</taxon>
        <taxon>Lactobacillaceae</taxon>
        <taxon>Periweissella</taxon>
    </lineage>
</organism>
<dbReference type="Proteomes" id="UP000292886">
    <property type="component" value="Chromosome"/>
</dbReference>
<dbReference type="EMBL" id="CP037940">
    <property type="protein sequence ID" value="QBO37056.1"/>
    <property type="molecule type" value="Genomic_DNA"/>
</dbReference>
<evidence type="ECO:0000256" key="1">
    <source>
        <dbReference type="ARBA" id="ARBA00001933"/>
    </source>
</evidence>